<accession>A0A2T7ER81</accession>
<dbReference type="PANTHER" id="PTHR33710:SF71">
    <property type="entry name" value="ENDONUCLEASE_EXONUCLEASE_PHOSPHATASE DOMAIN-CONTAINING PROTEIN"/>
    <property type="match status" value="1"/>
</dbReference>
<dbReference type="Proteomes" id="UP000244336">
    <property type="component" value="Chromosome 2"/>
</dbReference>
<dbReference type="InterPro" id="IPR036691">
    <property type="entry name" value="Endo/exonu/phosph_ase_sf"/>
</dbReference>
<dbReference type="OrthoDB" id="691664at2759"/>
<gene>
    <name evidence="2" type="ORF">GQ55_2G220700</name>
</gene>
<dbReference type="SUPFAM" id="SSF56219">
    <property type="entry name" value="DNase I-like"/>
    <property type="match status" value="1"/>
</dbReference>
<dbReference type="STRING" id="1504633.A0A2T7ER81"/>
<sequence>MILLKMQTRNPRRMLVAWKGNFFEGTLVFQNEFPMSLEFKSLHNGKFWLFTNIYAPCTPEGKRDFCEWFKDIQMLDDQDWIIVGDFNLMRTLDDRNRPGGDSSEMMLFNEAISALGIIEVPLRGKRFTWSNKQHPPLLERLDWFFTSVSWTLTYPNTTASTLVSEVSDDTPCLLQVETEIPRGNIFRFENYWMEHDQFMQVVNHGWSLPTFQTDSAKNLMAKLKNLRRVLKAWQKHISSLTANITNVKAVLSLMEILEEHRDLTVEEWNFKDLLSEKLLSLLHQQKSVLEVQRHH</sequence>
<proteinExistence type="predicted"/>
<keyword evidence="3" id="KW-1185">Reference proteome</keyword>
<evidence type="ECO:0008006" key="4">
    <source>
        <dbReference type="Google" id="ProtNLM"/>
    </source>
</evidence>
<protein>
    <recommendedName>
        <fullName evidence="4">Endonuclease/exonuclease/phosphatase domain-containing protein</fullName>
    </recommendedName>
</protein>
<evidence type="ECO:0000256" key="1">
    <source>
        <dbReference type="SAM" id="Coils"/>
    </source>
</evidence>
<dbReference type="EMBL" id="CM009750">
    <property type="protein sequence ID" value="PUZ70336.1"/>
    <property type="molecule type" value="Genomic_DNA"/>
</dbReference>
<dbReference type="Gramene" id="PUZ70336">
    <property type="protein sequence ID" value="PUZ70336"/>
    <property type="gene ID" value="GQ55_2G220700"/>
</dbReference>
<dbReference type="AlphaFoldDB" id="A0A2T7ER81"/>
<feature type="coiled-coil region" evidence="1">
    <location>
        <begin position="216"/>
        <end position="243"/>
    </location>
</feature>
<organism evidence="2 3">
    <name type="scientific">Panicum hallii var. hallii</name>
    <dbReference type="NCBI Taxonomy" id="1504633"/>
    <lineage>
        <taxon>Eukaryota</taxon>
        <taxon>Viridiplantae</taxon>
        <taxon>Streptophyta</taxon>
        <taxon>Embryophyta</taxon>
        <taxon>Tracheophyta</taxon>
        <taxon>Spermatophyta</taxon>
        <taxon>Magnoliopsida</taxon>
        <taxon>Liliopsida</taxon>
        <taxon>Poales</taxon>
        <taxon>Poaceae</taxon>
        <taxon>PACMAD clade</taxon>
        <taxon>Panicoideae</taxon>
        <taxon>Panicodae</taxon>
        <taxon>Paniceae</taxon>
        <taxon>Panicinae</taxon>
        <taxon>Panicum</taxon>
        <taxon>Panicum sect. Panicum</taxon>
    </lineage>
</organism>
<dbReference type="Gene3D" id="3.60.10.10">
    <property type="entry name" value="Endonuclease/exonuclease/phosphatase"/>
    <property type="match status" value="1"/>
</dbReference>
<evidence type="ECO:0000313" key="3">
    <source>
        <dbReference type="Proteomes" id="UP000244336"/>
    </source>
</evidence>
<reference evidence="2 3" key="1">
    <citation type="submission" date="2018-04" db="EMBL/GenBank/DDBJ databases">
        <title>WGS assembly of Panicum hallii var. hallii HAL2.</title>
        <authorList>
            <person name="Lovell J."/>
            <person name="Jenkins J."/>
            <person name="Lowry D."/>
            <person name="Mamidi S."/>
            <person name="Sreedasyam A."/>
            <person name="Weng X."/>
            <person name="Barry K."/>
            <person name="Bonette J."/>
            <person name="Campitelli B."/>
            <person name="Daum C."/>
            <person name="Gordon S."/>
            <person name="Gould B."/>
            <person name="Lipzen A."/>
            <person name="MacQueen A."/>
            <person name="Palacio-Mejia J."/>
            <person name="Plott C."/>
            <person name="Shakirov E."/>
            <person name="Shu S."/>
            <person name="Yoshinaga Y."/>
            <person name="Zane M."/>
            <person name="Rokhsar D."/>
            <person name="Grimwood J."/>
            <person name="Schmutz J."/>
            <person name="Juenger T."/>
        </authorList>
    </citation>
    <scope>NUCLEOTIDE SEQUENCE [LARGE SCALE GENOMIC DNA]</scope>
    <source>
        <strain evidence="3">cv. HAL2</strain>
    </source>
</reference>
<dbReference type="PANTHER" id="PTHR33710">
    <property type="entry name" value="BNAC02G09200D PROTEIN"/>
    <property type="match status" value="1"/>
</dbReference>
<keyword evidence="1" id="KW-0175">Coiled coil</keyword>
<evidence type="ECO:0000313" key="2">
    <source>
        <dbReference type="EMBL" id="PUZ70336.1"/>
    </source>
</evidence>
<name>A0A2T7ER81_9POAL</name>